<evidence type="ECO:0000259" key="2">
    <source>
        <dbReference type="SMART" id="SM00909"/>
    </source>
</evidence>
<dbReference type="InterPro" id="IPR019606">
    <property type="entry name" value="GerMN"/>
</dbReference>
<sequence length="313" mass="33924">MVNQKKFNKLGKNFLLITLYGGLILMIGVILATRFLNPTNTWLCDGGKWIKLGNPSSPMPTLGCGQQIVVIPPSVDQINGDLIITKPVLNAEVSSTIDIAGQALGSWFFEASFPIKAMTEAGEEIGLCVAQAGRDWMTNELVPFTCQLKLTKLINGKGFLLFKKDNPSGDSVKDASFKYPISFKVGETMGVKTYWLNAESANDCQLVIATERTVPKSQEPARAALEALLTGPNQEERNTGLRSAINNGVAIKRLVIVSGVAEVDFDKQIQDSVSGSCRVMAIRSQITKTLMQFASVKKVVISVDGNVEEALQP</sequence>
<evidence type="ECO:0000313" key="3">
    <source>
        <dbReference type="EMBL" id="PIT96165.1"/>
    </source>
</evidence>
<reference evidence="4" key="1">
    <citation type="submission" date="2017-09" db="EMBL/GenBank/DDBJ databases">
        <title>Depth-based differentiation of microbial function through sediment-hosted aquifers and enrichment of novel symbionts in the deep terrestrial subsurface.</title>
        <authorList>
            <person name="Probst A.J."/>
            <person name="Ladd B."/>
            <person name="Jarett J.K."/>
            <person name="Geller-Mcgrath D.E."/>
            <person name="Sieber C.M.K."/>
            <person name="Emerson J.B."/>
            <person name="Anantharaman K."/>
            <person name="Thomas B.C."/>
            <person name="Malmstrom R."/>
            <person name="Stieglmeier M."/>
            <person name="Klingl A."/>
            <person name="Woyke T."/>
            <person name="Ryan C.M."/>
            <person name="Banfield J.F."/>
        </authorList>
    </citation>
    <scope>NUCLEOTIDE SEQUENCE [LARGE SCALE GENOMIC DNA]</scope>
</reference>
<keyword evidence="1" id="KW-0812">Transmembrane</keyword>
<evidence type="ECO:0000313" key="4">
    <source>
        <dbReference type="Proteomes" id="UP000228533"/>
    </source>
</evidence>
<feature type="domain" description="GerMN" evidence="2">
    <location>
        <begin position="221"/>
        <end position="312"/>
    </location>
</feature>
<dbReference type="Proteomes" id="UP000228533">
    <property type="component" value="Unassembled WGS sequence"/>
</dbReference>
<feature type="transmembrane region" description="Helical" evidence="1">
    <location>
        <begin position="14"/>
        <end position="36"/>
    </location>
</feature>
<proteinExistence type="predicted"/>
<name>A0A2M6WTP2_9BACT</name>
<accession>A0A2M6WTP2</accession>
<dbReference type="AlphaFoldDB" id="A0A2M6WTP2"/>
<dbReference type="Pfam" id="PF10646">
    <property type="entry name" value="Germane"/>
    <property type="match status" value="1"/>
</dbReference>
<keyword evidence="1" id="KW-0472">Membrane</keyword>
<keyword evidence="1" id="KW-1133">Transmembrane helix</keyword>
<comment type="caution">
    <text evidence="3">The sequence shown here is derived from an EMBL/GenBank/DDBJ whole genome shotgun (WGS) entry which is preliminary data.</text>
</comment>
<evidence type="ECO:0000256" key="1">
    <source>
        <dbReference type="SAM" id="Phobius"/>
    </source>
</evidence>
<dbReference type="SMART" id="SM00909">
    <property type="entry name" value="Germane"/>
    <property type="match status" value="1"/>
</dbReference>
<dbReference type="EMBL" id="PFAM01000012">
    <property type="protein sequence ID" value="PIT96165.1"/>
    <property type="molecule type" value="Genomic_DNA"/>
</dbReference>
<organism evidence="3 4">
    <name type="scientific">Candidatus Falkowbacteria bacterium CG10_big_fil_rev_8_21_14_0_10_37_14</name>
    <dbReference type="NCBI Taxonomy" id="1974561"/>
    <lineage>
        <taxon>Bacteria</taxon>
        <taxon>Candidatus Falkowiibacteriota</taxon>
    </lineage>
</organism>
<gene>
    <name evidence="3" type="ORF">COT94_01720</name>
</gene>
<protein>
    <recommendedName>
        <fullName evidence="2">GerMN domain-containing protein</fullName>
    </recommendedName>
</protein>